<keyword evidence="2" id="KW-1185">Reference proteome</keyword>
<sequence length="152" mass="17597">MLENFDDDNEISIEGFEDANNYENYIRNWLLSWVRPKSNRTLEVLKDDPNIWQMSGRIQSESFAELDKIQKQYELKKKEVEEIYDEGRRQILKNCDVIGMTTNGAAKFQTLIRSIGPRIIICEEAGEVLEAHILSALTPATQHMILIGDHNQ</sequence>
<dbReference type="Proteomes" id="UP000789860">
    <property type="component" value="Unassembled WGS sequence"/>
</dbReference>
<gene>
    <name evidence="1" type="ORF">SCALOS_LOCUS11072</name>
</gene>
<reference evidence="1" key="1">
    <citation type="submission" date="2021-06" db="EMBL/GenBank/DDBJ databases">
        <authorList>
            <person name="Kallberg Y."/>
            <person name="Tangrot J."/>
            <person name="Rosling A."/>
        </authorList>
    </citation>
    <scope>NUCLEOTIDE SEQUENCE</scope>
    <source>
        <strain evidence="1">AU212A</strain>
    </source>
</reference>
<evidence type="ECO:0000313" key="2">
    <source>
        <dbReference type="Proteomes" id="UP000789860"/>
    </source>
</evidence>
<feature type="non-terminal residue" evidence="1">
    <location>
        <position position="152"/>
    </location>
</feature>
<protein>
    <submittedName>
        <fullName evidence="1">1268_t:CDS:1</fullName>
    </submittedName>
</protein>
<accession>A0ACA9PLQ8</accession>
<comment type="caution">
    <text evidence="1">The sequence shown here is derived from an EMBL/GenBank/DDBJ whole genome shotgun (WGS) entry which is preliminary data.</text>
</comment>
<proteinExistence type="predicted"/>
<organism evidence="1 2">
    <name type="scientific">Scutellospora calospora</name>
    <dbReference type="NCBI Taxonomy" id="85575"/>
    <lineage>
        <taxon>Eukaryota</taxon>
        <taxon>Fungi</taxon>
        <taxon>Fungi incertae sedis</taxon>
        <taxon>Mucoromycota</taxon>
        <taxon>Glomeromycotina</taxon>
        <taxon>Glomeromycetes</taxon>
        <taxon>Diversisporales</taxon>
        <taxon>Gigasporaceae</taxon>
        <taxon>Scutellospora</taxon>
    </lineage>
</organism>
<evidence type="ECO:0000313" key="1">
    <source>
        <dbReference type="EMBL" id="CAG8716238.1"/>
    </source>
</evidence>
<name>A0ACA9PLQ8_9GLOM</name>
<dbReference type="EMBL" id="CAJVPM010045339">
    <property type="protein sequence ID" value="CAG8716238.1"/>
    <property type="molecule type" value="Genomic_DNA"/>
</dbReference>